<dbReference type="EnsemblMetazoa" id="Aqu2.1.14242_001">
    <property type="protein sequence ID" value="Aqu2.1.14242_001"/>
    <property type="gene ID" value="Aqu2.1.14242"/>
</dbReference>
<proteinExistence type="predicted"/>
<dbReference type="InParanoid" id="A0A1X7THX9"/>
<feature type="region of interest" description="Disordered" evidence="1">
    <location>
        <begin position="22"/>
        <end position="56"/>
    </location>
</feature>
<evidence type="ECO:0000313" key="2">
    <source>
        <dbReference type="EnsemblMetazoa" id="Aqu2.1.14242_001"/>
    </source>
</evidence>
<organism evidence="2">
    <name type="scientific">Amphimedon queenslandica</name>
    <name type="common">Sponge</name>
    <dbReference type="NCBI Taxonomy" id="400682"/>
    <lineage>
        <taxon>Eukaryota</taxon>
        <taxon>Metazoa</taxon>
        <taxon>Porifera</taxon>
        <taxon>Demospongiae</taxon>
        <taxon>Heteroscleromorpha</taxon>
        <taxon>Haplosclerida</taxon>
        <taxon>Niphatidae</taxon>
        <taxon>Amphimedon</taxon>
    </lineage>
</organism>
<accession>A0A1X7THX9</accession>
<dbReference type="AlphaFoldDB" id="A0A1X7THX9"/>
<name>A0A1X7THX9_AMPQE</name>
<evidence type="ECO:0000256" key="1">
    <source>
        <dbReference type="SAM" id="MobiDB-lite"/>
    </source>
</evidence>
<sequence length="113" mass="12419">TKLNEALVRIAVLENSYSSVKPVPQEQPAYTHDSTVFDEDKEDLPSLPPPLLPAQTLPPTIPSNALQFPYRYMPAALLYPQQKLVSLLSSSFIRGTSLSPITTTSTCTANKFL</sequence>
<reference evidence="2" key="1">
    <citation type="submission" date="2017-05" db="UniProtKB">
        <authorList>
            <consortium name="EnsemblMetazoa"/>
        </authorList>
    </citation>
    <scope>IDENTIFICATION</scope>
</reference>
<protein>
    <submittedName>
        <fullName evidence="2">Uncharacterized protein</fullName>
    </submittedName>
</protein>